<evidence type="ECO:0000313" key="2">
    <source>
        <dbReference type="EMBL" id="EGF58302.1"/>
    </source>
</evidence>
<dbReference type="AlphaFoldDB" id="F3PRH1"/>
<protein>
    <submittedName>
        <fullName evidence="2">Conserved domain protein</fullName>
    </submittedName>
</protein>
<evidence type="ECO:0000313" key="3">
    <source>
        <dbReference type="Proteomes" id="UP000003416"/>
    </source>
</evidence>
<feature type="transmembrane region" description="Helical" evidence="1">
    <location>
        <begin position="6"/>
        <end position="31"/>
    </location>
</feature>
<accession>F3PRH1</accession>
<dbReference type="GeneID" id="86049012"/>
<dbReference type="HOGENOM" id="CLU_088853_0_0_10"/>
<comment type="caution">
    <text evidence="2">The sequence shown here is derived from an EMBL/GenBank/DDBJ whole genome shotgun (WGS) entry which is preliminary data.</text>
</comment>
<organism evidence="2 3">
    <name type="scientific">Bacteroides fluxus YIT 12057</name>
    <dbReference type="NCBI Taxonomy" id="763034"/>
    <lineage>
        <taxon>Bacteria</taxon>
        <taxon>Pseudomonadati</taxon>
        <taxon>Bacteroidota</taxon>
        <taxon>Bacteroidia</taxon>
        <taxon>Bacteroidales</taxon>
        <taxon>Bacteroidaceae</taxon>
        <taxon>Bacteroides</taxon>
    </lineage>
</organism>
<reference evidence="2 3" key="1">
    <citation type="submission" date="2011-02" db="EMBL/GenBank/DDBJ databases">
        <authorList>
            <person name="Weinstock G."/>
            <person name="Sodergren E."/>
            <person name="Clifton S."/>
            <person name="Fulton L."/>
            <person name="Fulton B."/>
            <person name="Courtney L."/>
            <person name="Fronick C."/>
            <person name="Harrison M."/>
            <person name="Strong C."/>
            <person name="Farmer C."/>
            <person name="Delahaunty K."/>
            <person name="Markovic C."/>
            <person name="Hall O."/>
            <person name="Minx P."/>
            <person name="Tomlinson C."/>
            <person name="Mitreva M."/>
            <person name="Hou S."/>
            <person name="Chen J."/>
            <person name="Wollam A."/>
            <person name="Pepin K.H."/>
            <person name="Johnson M."/>
            <person name="Bhonagiri V."/>
            <person name="Zhang X."/>
            <person name="Suruliraj S."/>
            <person name="Warren W."/>
            <person name="Chinwalla A."/>
            <person name="Mardis E.R."/>
            <person name="Wilson R.K."/>
        </authorList>
    </citation>
    <scope>NUCLEOTIDE SEQUENCE [LARGE SCALE GENOMIC DNA]</scope>
    <source>
        <strain evidence="2 3">YIT 12057</strain>
    </source>
</reference>
<evidence type="ECO:0000256" key="1">
    <source>
        <dbReference type="SAM" id="Phobius"/>
    </source>
</evidence>
<name>F3PRH1_9BACE</name>
<keyword evidence="3" id="KW-1185">Reference proteome</keyword>
<dbReference type="STRING" id="763034.HMPREF9446_01321"/>
<gene>
    <name evidence="2" type="ORF">HMPREF9446_01321</name>
</gene>
<dbReference type="RefSeq" id="WP_009124551.1">
    <property type="nucleotide sequence ID" value="NZ_GL882623.1"/>
</dbReference>
<dbReference type="EMBL" id="AFBN01000024">
    <property type="protein sequence ID" value="EGF58302.1"/>
    <property type="molecule type" value="Genomic_DNA"/>
</dbReference>
<proteinExistence type="predicted"/>
<dbReference type="eggNOG" id="ENOG502ZT0D">
    <property type="taxonomic scope" value="Bacteria"/>
</dbReference>
<keyword evidence="1" id="KW-1133">Transmembrane helix</keyword>
<dbReference type="Proteomes" id="UP000003416">
    <property type="component" value="Unassembled WGS sequence"/>
</dbReference>
<keyword evidence="1" id="KW-0472">Membrane</keyword>
<sequence length="275" mass="31045">MKRTTYIIFGVMLAGLLAMSGIIFYMSLYTIEWEETFMEIKGDRQTVALPPCRVVKLTQPQTVWKQKSKGIVEAERVVSFIKAPLAVVPVDSLQGSLSLAGDMVPFVSVTAAGDTVCIEFDISDGKIEKRFRDVHWLKVKSEKMQLNIPEGVQAVLVDVEGMQTDFRGFCCDTLAFKVRDFARVEDCRIVSLAAQARTLRLNSGEVRNLHLNLDGTADCRVKVDSFRIDTEHLTGSRRYHNVLQRGECRRVLWTPKNKDASLNVELNQAVRIEMD</sequence>
<keyword evidence="1" id="KW-0812">Transmembrane</keyword>